<comment type="caution">
    <text evidence="2">The sequence shown here is derived from an EMBL/GenBank/DDBJ whole genome shotgun (WGS) entry which is preliminary data.</text>
</comment>
<keyword evidence="1" id="KW-0808">Transferase</keyword>
<evidence type="ECO:0000313" key="2">
    <source>
        <dbReference type="EMBL" id="TNM71879.1"/>
    </source>
</evidence>
<evidence type="ECO:0000313" key="3">
    <source>
        <dbReference type="Proteomes" id="UP000313988"/>
    </source>
</evidence>
<organism evidence="2 3">
    <name type="scientific">Deinococcus radiopugnans ATCC 19172</name>
    <dbReference type="NCBI Taxonomy" id="585398"/>
    <lineage>
        <taxon>Bacteria</taxon>
        <taxon>Thermotogati</taxon>
        <taxon>Deinococcota</taxon>
        <taxon>Deinococci</taxon>
        <taxon>Deinococcales</taxon>
        <taxon>Deinococcaceae</taxon>
        <taxon>Deinococcus</taxon>
    </lineage>
</organism>
<sequence length="107" mass="12227">MIRHLPSRFARFGPGYPKRLYRQIKRAYRQTHELNAAAAFEFTCTPGFLMQAVDNHRRAQDLLRRATGMPRTKLGARIRSVALDNADVAREVLEVIAHTANRAPELN</sequence>
<protein>
    <submittedName>
        <fullName evidence="1">Methyltransferase</fullName>
    </submittedName>
</protein>
<proteinExistence type="predicted"/>
<dbReference type="Proteomes" id="UP000313988">
    <property type="component" value="Unassembled WGS sequence"/>
</dbReference>
<dbReference type="AlphaFoldDB" id="A0A5C4Y8J0"/>
<reference evidence="2 3" key="1">
    <citation type="submission" date="2019-06" db="EMBL/GenBank/DDBJ databases">
        <title>Genome sequence of Deinococcus radiopugnans ATCC 19172.</title>
        <authorList>
            <person name="Maclea K.S."/>
            <person name="Maynard C.R."/>
        </authorList>
    </citation>
    <scope>NUCLEOTIDE SEQUENCE [LARGE SCALE GENOMIC DNA]</scope>
    <source>
        <strain evidence="2 3">ATCC 19172</strain>
    </source>
</reference>
<dbReference type="OrthoDB" id="9933144at2"/>
<dbReference type="EMBL" id="JACHEW010000009">
    <property type="protein sequence ID" value="MBB6016834.1"/>
    <property type="molecule type" value="Genomic_DNA"/>
</dbReference>
<evidence type="ECO:0000313" key="4">
    <source>
        <dbReference type="Proteomes" id="UP000629870"/>
    </source>
</evidence>
<dbReference type="RefSeq" id="WP_139401514.1">
    <property type="nucleotide sequence ID" value="NZ_JACHEW010000009.1"/>
</dbReference>
<name>A0A5C4Y8J0_9DEIO</name>
<gene>
    <name evidence="2" type="ORF">FHR04_05795</name>
    <name evidence="1" type="ORF">HNQ04_002089</name>
</gene>
<dbReference type="GO" id="GO:0008168">
    <property type="term" value="F:methyltransferase activity"/>
    <property type="evidence" value="ECO:0007669"/>
    <property type="project" value="UniProtKB-KW"/>
</dbReference>
<keyword evidence="4" id="KW-1185">Reference proteome</keyword>
<keyword evidence="1" id="KW-0489">Methyltransferase</keyword>
<dbReference type="Proteomes" id="UP000629870">
    <property type="component" value="Unassembled WGS sequence"/>
</dbReference>
<reference evidence="1 4" key="2">
    <citation type="submission" date="2020-08" db="EMBL/GenBank/DDBJ databases">
        <title>Genomic Encyclopedia of Type Strains, Phase IV (KMG-IV): sequencing the most valuable type-strain genomes for metagenomic binning, comparative biology and taxonomic classification.</title>
        <authorList>
            <person name="Goeker M."/>
        </authorList>
    </citation>
    <scope>NUCLEOTIDE SEQUENCE [LARGE SCALE GENOMIC DNA]</scope>
    <source>
        <strain evidence="1 4">DSM 12027</strain>
    </source>
</reference>
<accession>A0A5C4Y8J0</accession>
<dbReference type="EMBL" id="VDMO01000005">
    <property type="protein sequence ID" value="TNM71879.1"/>
    <property type="molecule type" value="Genomic_DNA"/>
</dbReference>
<evidence type="ECO:0000313" key="1">
    <source>
        <dbReference type="EMBL" id="MBB6016834.1"/>
    </source>
</evidence>
<dbReference type="GO" id="GO:0032259">
    <property type="term" value="P:methylation"/>
    <property type="evidence" value="ECO:0007669"/>
    <property type="project" value="UniProtKB-KW"/>
</dbReference>